<gene>
    <name evidence="1" type="ORF">METZ01_LOCUS94279</name>
</gene>
<dbReference type="EMBL" id="UINC01009233">
    <property type="protein sequence ID" value="SVA41425.1"/>
    <property type="molecule type" value="Genomic_DNA"/>
</dbReference>
<reference evidence="1" key="1">
    <citation type="submission" date="2018-05" db="EMBL/GenBank/DDBJ databases">
        <authorList>
            <person name="Lanie J.A."/>
            <person name="Ng W.-L."/>
            <person name="Kazmierczak K.M."/>
            <person name="Andrzejewski T.M."/>
            <person name="Davidsen T.M."/>
            <person name="Wayne K.J."/>
            <person name="Tettelin H."/>
            <person name="Glass J.I."/>
            <person name="Rusch D."/>
            <person name="Podicherti R."/>
            <person name="Tsui H.-C.T."/>
            <person name="Winkler M.E."/>
        </authorList>
    </citation>
    <scope>NUCLEOTIDE SEQUENCE</scope>
</reference>
<dbReference type="AlphaFoldDB" id="A0A381VM63"/>
<accession>A0A381VM63</accession>
<proteinExistence type="predicted"/>
<evidence type="ECO:0000313" key="1">
    <source>
        <dbReference type="EMBL" id="SVA41425.1"/>
    </source>
</evidence>
<organism evidence="1">
    <name type="scientific">marine metagenome</name>
    <dbReference type="NCBI Taxonomy" id="408172"/>
    <lineage>
        <taxon>unclassified sequences</taxon>
        <taxon>metagenomes</taxon>
        <taxon>ecological metagenomes</taxon>
    </lineage>
</organism>
<name>A0A381VM63_9ZZZZ</name>
<sequence>MTQFWLIENLIKEYVRRYREDKMPLDDFMAEYREILRQELDISSVDERMKEYDEYDNWNDDASA</sequence>
<protein>
    <submittedName>
        <fullName evidence="1">Uncharacterized protein</fullName>
    </submittedName>
</protein>